<keyword evidence="3" id="KW-1185">Reference proteome</keyword>
<dbReference type="Proteomes" id="UP000301309">
    <property type="component" value="Unassembled WGS sequence"/>
</dbReference>
<name>A0A4D4KZU1_STRVO</name>
<sequence>MLLRLAYLGVSNAFAMLRLLPMTDRDKCAEILALRHQIPVLERQLGKEKVRFTPSDRAFLAALLHRLPLLACDFLETITLSGVRMYVLVVIEHNSRRIRILGATTQPTASWVAQAANSRLRPAAVLFHHQRARRSPQPRRTGLTALPDRPGPAGSVGPGGRGAVSAPSGAAGVAPPRAPARRPRG</sequence>
<feature type="region of interest" description="Disordered" evidence="1">
    <location>
        <begin position="129"/>
        <end position="185"/>
    </location>
</feature>
<dbReference type="AlphaFoldDB" id="A0A4D4KZU1"/>
<reference evidence="2 3" key="1">
    <citation type="journal article" date="2020" name="Int. J. Syst. Evol. Microbiol.">
        <title>Reclassification of Streptomyces castelarensis and Streptomyces sporoclivatus as later heterotypic synonyms of Streptomyces antimycoticus.</title>
        <authorList>
            <person name="Komaki H."/>
            <person name="Tamura T."/>
        </authorList>
    </citation>
    <scope>NUCLEOTIDE SEQUENCE [LARGE SCALE GENOMIC DNA]</scope>
    <source>
        <strain evidence="2 3">NBRC 13459</strain>
    </source>
</reference>
<evidence type="ECO:0000313" key="2">
    <source>
        <dbReference type="EMBL" id="GDY51848.1"/>
    </source>
</evidence>
<organism evidence="2 3">
    <name type="scientific">Streptomyces violaceusniger</name>
    <dbReference type="NCBI Taxonomy" id="68280"/>
    <lineage>
        <taxon>Bacteria</taxon>
        <taxon>Bacillati</taxon>
        <taxon>Actinomycetota</taxon>
        <taxon>Actinomycetes</taxon>
        <taxon>Kitasatosporales</taxon>
        <taxon>Streptomycetaceae</taxon>
        <taxon>Streptomyces</taxon>
        <taxon>Streptomyces violaceusniger group</taxon>
    </lineage>
</organism>
<feature type="compositionally biased region" description="Low complexity" evidence="1">
    <location>
        <begin position="163"/>
        <end position="175"/>
    </location>
</feature>
<accession>A0A4D4KZU1</accession>
<comment type="caution">
    <text evidence="2">The sequence shown here is derived from an EMBL/GenBank/DDBJ whole genome shotgun (WGS) entry which is preliminary data.</text>
</comment>
<evidence type="ECO:0000256" key="1">
    <source>
        <dbReference type="SAM" id="MobiDB-lite"/>
    </source>
</evidence>
<proteinExistence type="predicted"/>
<dbReference type="EMBL" id="BJHW01000001">
    <property type="protein sequence ID" value="GDY51848.1"/>
    <property type="molecule type" value="Genomic_DNA"/>
</dbReference>
<evidence type="ECO:0000313" key="3">
    <source>
        <dbReference type="Proteomes" id="UP000301309"/>
    </source>
</evidence>
<protein>
    <submittedName>
        <fullName evidence="2">Uncharacterized protein</fullName>
    </submittedName>
</protein>
<gene>
    <name evidence="2" type="ORF">SVIO_024710</name>
</gene>